<dbReference type="Proteomes" id="UP000245634">
    <property type="component" value="Unassembled WGS sequence"/>
</dbReference>
<dbReference type="EMBL" id="QGGL01000008">
    <property type="protein sequence ID" value="PWK13177.1"/>
    <property type="molecule type" value="Genomic_DNA"/>
</dbReference>
<comment type="caution">
    <text evidence="1">The sequence shown here is derived from an EMBL/GenBank/DDBJ whole genome shotgun (WGS) entry which is preliminary data.</text>
</comment>
<dbReference type="RefSeq" id="WP_109689207.1">
    <property type="nucleotide sequence ID" value="NZ_QGGL01000008.1"/>
</dbReference>
<keyword evidence="2" id="KW-1185">Reference proteome</keyword>
<reference evidence="1 2" key="1">
    <citation type="submission" date="2018-05" db="EMBL/GenBank/DDBJ databases">
        <title>Genomic Encyclopedia of Type Strains, Phase IV (KMG-IV): sequencing the most valuable type-strain genomes for metagenomic binning, comparative biology and taxonomic classification.</title>
        <authorList>
            <person name="Goeker M."/>
        </authorList>
    </citation>
    <scope>NUCLEOTIDE SEQUENCE [LARGE SCALE GENOMIC DNA]</scope>
    <source>
        <strain evidence="1 2">DSM 18773</strain>
    </source>
</reference>
<gene>
    <name evidence="1" type="ORF">C7459_108198</name>
</gene>
<dbReference type="OrthoDB" id="2381816at2"/>
<proteinExistence type="predicted"/>
<name>A0A316D979_9BACL</name>
<evidence type="ECO:0000313" key="2">
    <source>
        <dbReference type="Proteomes" id="UP000245634"/>
    </source>
</evidence>
<evidence type="ECO:0000313" key="1">
    <source>
        <dbReference type="EMBL" id="PWK13177.1"/>
    </source>
</evidence>
<protein>
    <submittedName>
        <fullName evidence="1">Uncharacterized protein</fullName>
    </submittedName>
</protein>
<sequence length="98" mass="11393">MEYPDYLTFIQTIAYEYIPNEQPLTREAADELGARLLSLDIVNPNARKTGYHQTVMCYRDKGSWIPVTIHFQTSEAGTIRYARIHAPSFVKEYGEEKY</sequence>
<accession>A0A316D979</accession>
<dbReference type="AlphaFoldDB" id="A0A316D979"/>
<organism evidence="1 2">
    <name type="scientific">Tumebacillus permanentifrigoris</name>
    <dbReference type="NCBI Taxonomy" id="378543"/>
    <lineage>
        <taxon>Bacteria</taxon>
        <taxon>Bacillati</taxon>
        <taxon>Bacillota</taxon>
        <taxon>Bacilli</taxon>
        <taxon>Bacillales</taxon>
        <taxon>Alicyclobacillaceae</taxon>
        <taxon>Tumebacillus</taxon>
    </lineage>
</organism>